<proteinExistence type="predicted"/>
<dbReference type="PANTHER" id="PTHR28055">
    <property type="entry name" value="ALTERED INHERITANCE OF MITOCHONDRIA PROTEIN 41, MITOCHONDRIAL"/>
    <property type="match status" value="1"/>
</dbReference>
<accession>A0A0G0XPJ9</accession>
<evidence type="ECO:0000313" key="2">
    <source>
        <dbReference type="Proteomes" id="UP000034275"/>
    </source>
</evidence>
<dbReference type="PANTHER" id="PTHR28055:SF1">
    <property type="entry name" value="ALTERED INHERITANCE OF MITOCHONDRIA PROTEIN 41, MITOCHONDRIAL"/>
    <property type="match status" value="1"/>
</dbReference>
<dbReference type="InterPro" id="IPR019004">
    <property type="entry name" value="YqeY/Aim41"/>
</dbReference>
<protein>
    <submittedName>
        <fullName evidence="1">YqeY-like protein</fullName>
    </submittedName>
</protein>
<organism evidence="1 2">
    <name type="scientific">Candidatus Woesebacteria bacterium GW2011_GWD1_41_12</name>
    <dbReference type="NCBI Taxonomy" id="1618593"/>
    <lineage>
        <taxon>Bacteria</taxon>
        <taxon>Candidatus Woeseibacteriota</taxon>
    </lineage>
</organism>
<dbReference type="InterPro" id="IPR003789">
    <property type="entry name" value="Asn/Gln_tRNA_amidoTrase-B-like"/>
</dbReference>
<dbReference type="EMBL" id="LCAL01000028">
    <property type="protein sequence ID" value="KKR89682.1"/>
    <property type="molecule type" value="Genomic_DNA"/>
</dbReference>
<name>A0A0G0XPJ9_9BACT</name>
<sequence length="145" mass="15969">MITPSLQEKIGVAMKAHDEVRVSTLRLLLSAFNYEQIAKQHELTEEEELAVIRREAKKRKEAIEMYKNAGAVDRAAKEAAELEILAEYLPPDMSDEELVKLVADAIIQIKPSGMADMGKVIGLVKSRAPDADGGKIAQLVKEKLG</sequence>
<dbReference type="InterPro" id="IPR042184">
    <property type="entry name" value="YqeY/Aim41_N"/>
</dbReference>
<comment type="caution">
    <text evidence="1">The sequence shown here is derived from an EMBL/GenBank/DDBJ whole genome shotgun (WGS) entry which is preliminary data.</text>
</comment>
<dbReference type="Pfam" id="PF09424">
    <property type="entry name" value="YqeY"/>
    <property type="match status" value="1"/>
</dbReference>
<dbReference type="Gene3D" id="1.10.10.410">
    <property type="match status" value="1"/>
</dbReference>
<dbReference type="GO" id="GO:0016884">
    <property type="term" value="F:carbon-nitrogen ligase activity, with glutamine as amido-N-donor"/>
    <property type="evidence" value="ECO:0007669"/>
    <property type="project" value="InterPro"/>
</dbReference>
<gene>
    <name evidence="1" type="ORF">UU39_C0028G0009</name>
</gene>
<dbReference type="AlphaFoldDB" id="A0A0G0XPJ9"/>
<reference evidence="1 2" key="1">
    <citation type="journal article" date="2015" name="Nature">
        <title>rRNA introns, odd ribosomes, and small enigmatic genomes across a large radiation of phyla.</title>
        <authorList>
            <person name="Brown C.T."/>
            <person name="Hug L.A."/>
            <person name="Thomas B.C."/>
            <person name="Sharon I."/>
            <person name="Castelle C.J."/>
            <person name="Singh A."/>
            <person name="Wilkins M.J."/>
            <person name="Williams K.H."/>
            <person name="Banfield J.F."/>
        </authorList>
    </citation>
    <scope>NUCLEOTIDE SEQUENCE [LARGE SCALE GENOMIC DNA]</scope>
</reference>
<dbReference type="InterPro" id="IPR023168">
    <property type="entry name" value="GatB_Yqey_C_2"/>
</dbReference>
<dbReference type="Proteomes" id="UP000034275">
    <property type="component" value="Unassembled WGS sequence"/>
</dbReference>
<evidence type="ECO:0000313" key="1">
    <source>
        <dbReference type="EMBL" id="KKR89682.1"/>
    </source>
</evidence>
<dbReference type="Gene3D" id="1.10.1510.10">
    <property type="entry name" value="Uncharacterised protein YqeY/AIM41 PF09424, N-terminal domain"/>
    <property type="match status" value="1"/>
</dbReference>
<dbReference type="SUPFAM" id="SSF89095">
    <property type="entry name" value="GatB/YqeY motif"/>
    <property type="match status" value="1"/>
</dbReference>